<evidence type="ECO:0000313" key="7">
    <source>
        <dbReference type="Proteomes" id="UP000534783"/>
    </source>
</evidence>
<keyword evidence="2 4" id="KW-0813">Transport</keyword>
<name>A0A7X6IBL4_9BACT</name>
<feature type="signal peptide" evidence="5">
    <location>
        <begin position="1"/>
        <end position="22"/>
    </location>
</feature>
<dbReference type="InterPro" id="IPR006128">
    <property type="entry name" value="Lipoprotein_PsaA-like"/>
</dbReference>
<dbReference type="GO" id="GO:0030001">
    <property type="term" value="P:metal ion transport"/>
    <property type="evidence" value="ECO:0007669"/>
    <property type="project" value="InterPro"/>
</dbReference>
<dbReference type="PANTHER" id="PTHR42953">
    <property type="entry name" value="HIGH-AFFINITY ZINC UPTAKE SYSTEM PROTEIN ZNUA-RELATED"/>
    <property type="match status" value="1"/>
</dbReference>
<proteinExistence type="inferred from homology"/>
<comment type="similarity">
    <text evidence="1 4">Belongs to the bacterial solute-binding protein 9 family.</text>
</comment>
<evidence type="ECO:0000313" key="6">
    <source>
        <dbReference type="EMBL" id="NKE71891.1"/>
    </source>
</evidence>
<dbReference type="InterPro" id="IPR006127">
    <property type="entry name" value="ZnuA-like"/>
</dbReference>
<evidence type="ECO:0000256" key="1">
    <source>
        <dbReference type="ARBA" id="ARBA00011028"/>
    </source>
</evidence>
<dbReference type="InterPro" id="IPR006129">
    <property type="entry name" value="AdhesinB"/>
</dbReference>
<accession>A0A7X6IBL4</accession>
<dbReference type="PRINTS" id="PR00690">
    <property type="entry name" value="ADHESNFAMILY"/>
</dbReference>
<evidence type="ECO:0000256" key="4">
    <source>
        <dbReference type="RuleBase" id="RU003512"/>
    </source>
</evidence>
<dbReference type="Proteomes" id="UP000534783">
    <property type="component" value="Unassembled WGS sequence"/>
</dbReference>
<dbReference type="Pfam" id="PF01297">
    <property type="entry name" value="ZnuA"/>
    <property type="match status" value="1"/>
</dbReference>
<organism evidence="6 7">
    <name type="scientific">Candidatus Manganitrophus noduliformans</name>
    <dbReference type="NCBI Taxonomy" id="2606439"/>
    <lineage>
        <taxon>Bacteria</taxon>
        <taxon>Pseudomonadati</taxon>
        <taxon>Nitrospirota</taxon>
        <taxon>Nitrospiria</taxon>
        <taxon>Candidatus Troglogloeales</taxon>
        <taxon>Candidatus Manganitrophaceae</taxon>
        <taxon>Candidatus Manganitrophus</taxon>
    </lineage>
</organism>
<dbReference type="InterPro" id="IPR050492">
    <property type="entry name" value="Bact_metal-bind_prot9"/>
</dbReference>
<reference evidence="6 7" key="1">
    <citation type="journal article" date="2020" name="Nature">
        <title>Bacterial chemolithoautotrophy via manganese oxidation.</title>
        <authorList>
            <person name="Yu H."/>
            <person name="Leadbetter J.R."/>
        </authorList>
    </citation>
    <scope>NUCLEOTIDE SEQUENCE [LARGE SCALE GENOMIC DNA]</scope>
    <source>
        <strain evidence="6 7">Mn-1</strain>
    </source>
</reference>
<comment type="caution">
    <text evidence="6">The sequence shown here is derived from an EMBL/GenBank/DDBJ whole genome shotgun (WGS) entry which is preliminary data.</text>
</comment>
<keyword evidence="3 5" id="KW-0732">Signal</keyword>
<feature type="chain" id="PRO_5031369975" evidence="5">
    <location>
        <begin position="23"/>
        <end position="303"/>
    </location>
</feature>
<dbReference type="SUPFAM" id="SSF53807">
    <property type="entry name" value="Helical backbone' metal receptor"/>
    <property type="match status" value="1"/>
</dbReference>
<dbReference type="PANTHER" id="PTHR42953:SF2">
    <property type="entry name" value="ADHESION PROTEIN"/>
    <property type="match status" value="1"/>
</dbReference>
<dbReference type="AlphaFoldDB" id="A0A7X6IBL4"/>
<sequence>MRPIYLIASFLLILQIARPVEAAPVNVVTTTEDLAAIAKEVGGERVEVESLAKGVQDPHFIEAKPSFMLKLARADLFVQVGLELEQAWVGPLLLGARNGKIRSGAPGFVDASRGITALEVPTEPIDRSAGDVHLQGNPHIWLDPMNGKQIARNIAEGLKRVDPKGAAEYDRNLAGFSTRIDAALSRWQEKMKPFEGAKVITYHNSWPYFLKRFGLVAAGYIEPKPGIPSSTSHMRELIALIPREQVKGILMEPYFSDQAPKFLAEKTGAKVVPLPPSVSASAGVNDYFELFDHLTNRLAEALR</sequence>
<keyword evidence="7" id="KW-1185">Reference proteome</keyword>
<evidence type="ECO:0000256" key="5">
    <source>
        <dbReference type="SAM" id="SignalP"/>
    </source>
</evidence>
<gene>
    <name evidence="6" type="ORF">MNODULE_14175</name>
</gene>
<evidence type="ECO:0000256" key="2">
    <source>
        <dbReference type="ARBA" id="ARBA00022448"/>
    </source>
</evidence>
<dbReference type="GO" id="GO:0007155">
    <property type="term" value="P:cell adhesion"/>
    <property type="evidence" value="ECO:0007669"/>
    <property type="project" value="InterPro"/>
</dbReference>
<evidence type="ECO:0000256" key="3">
    <source>
        <dbReference type="ARBA" id="ARBA00022729"/>
    </source>
</evidence>
<dbReference type="RefSeq" id="WP_168060934.1">
    <property type="nucleotide sequence ID" value="NZ_VTOW01000002.1"/>
</dbReference>
<dbReference type="PRINTS" id="PR00691">
    <property type="entry name" value="ADHESINB"/>
</dbReference>
<dbReference type="EMBL" id="VTOW01000002">
    <property type="protein sequence ID" value="NKE71891.1"/>
    <property type="molecule type" value="Genomic_DNA"/>
</dbReference>
<protein>
    <submittedName>
        <fullName evidence="6">Zinc ABC transporter substrate-binding protein</fullName>
    </submittedName>
</protein>
<dbReference type="Gene3D" id="3.40.50.1980">
    <property type="entry name" value="Nitrogenase molybdenum iron protein domain"/>
    <property type="match status" value="2"/>
</dbReference>
<dbReference type="GO" id="GO:0046872">
    <property type="term" value="F:metal ion binding"/>
    <property type="evidence" value="ECO:0007669"/>
    <property type="project" value="InterPro"/>
</dbReference>